<reference evidence="3 4" key="1">
    <citation type="submission" date="2019-05" db="EMBL/GenBank/DDBJ databases">
        <title>Ruegeria sp. nov., isolated from tidal flat.</title>
        <authorList>
            <person name="Kim W."/>
        </authorList>
    </citation>
    <scope>NUCLEOTIDE SEQUENCE [LARGE SCALE GENOMIC DNA]</scope>
    <source>
        <strain evidence="3 4">CAU 1488</strain>
    </source>
</reference>
<dbReference type="Gene3D" id="3.60.20.10">
    <property type="entry name" value="Glutamine Phosphoribosylpyrophosphate, subunit 1, domain 1"/>
    <property type="match status" value="1"/>
</dbReference>
<dbReference type="InterPro" id="IPR052373">
    <property type="entry name" value="Gamma-glu_amide_hydrolase"/>
</dbReference>
<dbReference type="InterPro" id="IPR026869">
    <property type="entry name" value="EgtC-like"/>
</dbReference>
<dbReference type="RefSeq" id="WP_138842366.1">
    <property type="nucleotide sequence ID" value="NZ_VCPD01000004.1"/>
</dbReference>
<accession>A0ABY2WVH7</accession>
<evidence type="ECO:0000313" key="4">
    <source>
        <dbReference type="Proteomes" id="UP001193035"/>
    </source>
</evidence>
<dbReference type="PROSITE" id="PS51278">
    <property type="entry name" value="GATASE_TYPE_2"/>
    <property type="match status" value="1"/>
</dbReference>
<feature type="domain" description="Glutamine amidotransferase type-2" evidence="2">
    <location>
        <begin position="2"/>
        <end position="255"/>
    </location>
</feature>
<comment type="caution">
    <text evidence="3">The sequence shown here is derived from an EMBL/GenBank/DDBJ whole genome shotgun (WGS) entry which is preliminary data.</text>
</comment>
<proteinExistence type="predicted"/>
<dbReference type="PANTHER" id="PTHR43187">
    <property type="entry name" value="GLUTAMINE AMIDOTRANSFERASE DUG3-RELATED"/>
    <property type="match status" value="1"/>
</dbReference>
<dbReference type="CDD" id="cd01908">
    <property type="entry name" value="YafJ"/>
    <property type="match status" value="1"/>
</dbReference>
<evidence type="ECO:0000313" key="3">
    <source>
        <dbReference type="EMBL" id="TMV06762.1"/>
    </source>
</evidence>
<gene>
    <name evidence="3" type="ORF">FGK63_11585</name>
</gene>
<dbReference type="SUPFAM" id="SSF56235">
    <property type="entry name" value="N-terminal nucleophile aminohydrolases (Ntn hydrolases)"/>
    <property type="match status" value="1"/>
</dbReference>
<dbReference type="Pfam" id="PF13230">
    <property type="entry name" value="GATase_4"/>
    <property type="match status" value="1"/>
</dbReference>
<dbReference type="Proteomes" id="UP001193035">
    <property type="component" value="Unassembled WGS sequence"/>
</dbReference>
<protein>
    <submittedName>
        <fullName evidence="3">Class II glutamine amidotransferase</fullName>
    </submittedName>
</protein>
<name>A0ABY2WVH7_9RHOB</name>
<keyword evidence="4" id="KW-1185">Reference proteome</keyword>
<evidence type="ECO:0000256" key="1">
    <source>
        <dbReference type="ARBA" id="ARBA00022962"/>
    </source>
</evidence>
<organism evidence="3 4">
    <name type="scientific">Ruegeria sediminis</name>
    <dbReference type="NCBI Taxonomy" id="2583820"/>
    <lineage>
        <taxon>Bacteria</taxon>
        <taxon>Pseudomonadati</taxon>
        <taxon>Pseudomonadota</taxon>
        <taxon>Alphaproteobacteria</taxon>
        <taxon>Rhodobacterales</taxon>
        <taxon>Roseobacteraceae</taxon>
        <taxon>Ruegeria</taxon>
    </lineage>
</organism>
<dbReference type="InterPro" id="IPR029055">
    <property type="entry name" value="Ntn_hydrolases_N"/>
</dbReference>
<dbReference type="EMBL" id="VCPD01000004">
    <property type="protein sequence ID" value="TMV06762.1"/>
    <property type="molecule type" value="Genomic_DNA"/>
</dbReference>
<sequence>MCRFVAYSGPDIPLENIVILPQHSLLNQSQHAAEAKLAVNGDGFGMAWYSDQERPGLYRDVLPAWSDRNLVDLCRMINSRLFLAHVRASTFGETSRSNCHPFACGRWSFMHNGQIGDFARVRRRLEASLNDEHYASRRGSTDSELLFLLLLTNGLDHSPYEAVVRTIRQIEEIQGEISQPNRLTASFCDGQVLYAFRYSSDRHSPSLYFGQGLDHGGKVIASEPLDRGTGTWEPIADRSFFTLAGGAATTQALPF</sequence>
<keyword evidence="1 3" id="KW-0315">Glutamine amidotransferase</keyword>
<dbReference type="PANTHER" id="PTHR43187:SF1">
    <property type="entry name" value="GLUTAMINE AMIDOTRANSFERASE DUG3-RELATED"/>
    <property type="match status" value="1"/>
</dbReference>
<dbReference type="InterPro" id="IPR017932">
    <property type="entry name" value="GATase_2_dom"/>
</dbReference>
<evidence type="ECO:0000259" key="2">
    <source>
        <dbReference type="PROSITE" id="PS51278"/>
    </source>
</evidence>